<proteinExistence type="predicted"/>
<evidence type="ECO:0000313" key="3">
    <source>
        <dbReference type="Proteomes" id="UP000011866"/>
    </source>
</evidence>
<dbReference type="PATRIC" id="fig|1298593.3.peg.3428"/>
<protein>
    <recommendedName>
        <fullName evidence="4">Transmembrane protein</fullName>
    </recommendedName>
</protein>
<evidence type="ECO:0000256" key="1">
    <source>
        <dbReference type="SAM" id="Phobius"/>
    </source>
</evidence>
<dbReference type="Pfam" id="PF06127">
    <property type="entry name" value="Mpo1-like"/>
    <property type="match status" value="1"/>
</dbReference>
<dbReference type="GeneID" id="79178253"/>
<dbReference type="STRING" id="187493.CN03_17825"/>
<dbReference type="InterPro" id="IPR009305">
    <property type="entry name" value="Mpo1-like"/>
</dbReference>
<dbReference type="EMBL" id="HF680312">
    <property type="protein sequence ID" value="CCU73933.1"/>
    <property type="molecule type" value="Genomic_DNA"/>
</dbReference>
<keyword evidence="1" id="KW-0812">Transmembrane</keyword>
<keyword evidence="1" id="KW-0472">Membrane</keyword>
<gene>
    <name evidence="2" type="ORF">TOL_3548</name>
</gene>
<reference evidence="2 3" key="1">
    <citation type="journal article" date="2013" name="Genome Announc.">
        <title>Genome Sequence of Thalassolituus oleivorans MIL-1 (DSM 14913T).</title>
        <authorList>
            <person name="Golyshin P.N."/>
            <person name="Werner J."/>
            <person name="Chernikova T.N."/>
            <person name="Tran H."/>
            <person name="Ferrer M."/>
            <person name="Yakimov M.M."/>
            <person name="Teeling H."/>
            <person name="Golyshina O.V."/>
        </authorList>
    </citation>
    <scope>NUCLEOTIDE SEQUENCE [LARGE SCALE GENOMIC DNA]</scope>
    <source>
        <strain evidence="2 3">MIL-1</strain>
    </source>
</reference>
<evidence type="ECO:0000313" key="2">
    <source>
        <dbReference type="EMBL" id="CCU73933.1"/>
    </source>
</evidence>
<dbReference type="KEGG" id="tol:TOL_3548"/>
<sequence length="119" mass="13654">MTHPDKQSDQRFSTFAEFYPYYLAEHGNPICRGLHYVGSAIALGVLLYCLVSGNYIMLPLTLLAGYGFAWIGHFFFEHNRPATFIYPRWSFIGDWVMLKDFLTGQLPQKLAAFKAPPRD</sequence>
<dbReference type="Proteomes" id="UP000011866">
    <property type="component" value="Chromosome"/>
</dbReference>
<accession>M5DWV4</accession>
<dbReference type="RefSeq" id="WP_015488633.1">
    <property type="nucleotide sequence ID" value="NC_020888.1"/>
</dbReference>
<keyword evidence="3" id="KW-1185">Reference proteome</keyword>
<feature type="transmembrane region" description="Helical" evidence="1">
    <location>
        <begin position="58"/>
        <end position="76"/>
    </location>
</feature>
<dbReference type="AlphaFoldDB" id="M5DWV4"/>
<dbReference type="PANTHER" id="PTHR34205:SF2">
    <property type="entry name" value="DUF962 DOMAIN-CONTAINING PROTEIN"/>
    <property type="match status" value="1"/>
</dbReference>
<dbReference type="PANTHER" id="PTHR34205">
    <property type="entry name" value="TRANSMEMBRANE PROTEIN"/>
    <property type="match status" value="1"/>
</dbReference>
<organism evidence="2 3">
    <name type="scientific">Thalassolituus oleivorans MIL-1</name>
    <dbReference type="NCBI Taxonomy" id="1298593"/>
    <lineage>
        <taxon>Bacteria</taxon>
        <taxon>Pseudomonadati</taxon>
        <taxon>Pseudomonadota</taxon>
        <taxon>Gammaproteobacteria</taxon>
        <taxon>Oceanospirillales</taxon>
        <taxon>Oceanospirillaceae</taxon>
        <taxon>Thalassolituus</taxon>
    </lineage>
</organism>
<name>M5DWV4_9GAMM</name>
<evidence type="ECO:0008006" key="4">
    <source>
        <dbReference type="Google" id="ProtNLM"/>
    </source>
</evidence>
<dbReference type="HOGENOM" id="CLU_140388_0_0_6"/>
<dbReference type="eggNOG" id="COG4323">
    <property type="taxonomic scope" value="Bacteria"/>
</dbReference>
<keyword evidence="1" id="KW-1133">Transmembrane helix</keyword>